<dbReference type="InterPro" id="IPR051406">
    <property type="entry name" value="PLD_domain"/>
</dbReference>
<accession>A0A370GYI8</accession>
<feature type="domain" description="PLD phosphodiesterase" evidence="3">
    <location>
        <begin position="252"/>
        <end position="279"/>
    </location>
</feature>
<dbReference type="PANTHER" id="PTHR43856">
    <property type="entry name" value="CARDIOLIPIN HYDROLASE"/>
    <property type="match status" value="1"/>
</dbReference>
<dbReference type="InterPro" id="IPR001736">
    <property type="entry name" value="PLipase_D/transphosphatidylase"/>
</dbReference>
<feature type="chain" id="PRO_5017034208" evidence="2">
    <location>
        <begin position="25"/>
        <end position="342"/>
    </location>
</feature>
<dbReference type="CDD" id="cd09128">
    <property type="entry name" value="PLDc_unchar1_2"/>
    <property type="match status" value="1"/>
</dbReference>
<keyword evidence="2" id="KW-0732">Signal</keyword>
<dbReference type="EMBL" id="QQAX01000001">
    <property type="protein sequence ID" value="RDI48728.1"/>
    <property type="molecule type" value="Genomic_DNA"/>
</dbReference>
<dbReference type="Proteomes" id="UP000254720">
    <property type="component" value="Unassembled WGS sequence"/>
</dbReference>
<dbReference type="SUPFAM" id="SSF56024">
    <property type="entry name" value="Phospholipase D/nuclease"/>
    <property type="match status" value="2"/>
</dbReference>
<keyword evidence="5" id="KW-1185">Reference proteome</keyword>
<gene>
    <name evidence="4" type="ORF">C8D86_1015</name>
</gene>
<dbReference type="SMART" id="SM00155">
    <property type="entry name" value="PLDc"/>
    <property type="match status" value="2"/>
</dbReference>
<comment type="catalytic activity">
    <reaction evidence="1">
        <text>a 1,2-diacyl-sn-glycero-3-phosphocholine + H2O = a 1,2-diacyl-sn-glycero-3-phosphate + choline + H(+)</text>
        <dbReference type="Rhea" id="RHEA:14445"/>
        <dbReference type="ChEBI" id="CHEBI:15354"/>
        <dbReference type="ChEBI" id="CHEBI:15377"/>
        <dbReference type="ChEBI" id="CHEBI:15378"/>
        <dbReference type="ChEBI" id="CHEBI:57643"/>
        <dbReference type="ChEBI" id="CHEBI:58608"/>
        <dbReference type="EC" id="3.1.4.4"/>
    </reaction>
</comment>
<feature type="signal peptide" evidence="2">
    <location>
        <begin position="1"/>
        <end position="24"/>
    </location>
</feature>
<dbReference type="Gene3D" id="3.30.870.10">
    <property type="entry name" value="Endonuclease Chain A"/>
    <property type="match status" value="2"/>
</dbReference>
<dbReference type="GO" id="GO:0016891">
    <property type="term" value="F:RNA endonuclease activity producing 5'-phosphomonoesters, hydrolytic mechanism"/>
    <property type="evidence" value="ECO:0007669"/>
    <property type="project" value="TreeGrafter"/>
</dbReference>
<dbReference type="Pfam" id="PF13091">
    <property type="entry name" value="PLDc_2"/>
    <property type="match status" value="2"/>
</dbReference>
<dbReference type="GO" id="GO:0006793">
    <property type="term" value="P:phosphorus metabolic process"/>
    <property type="evidence" value="ECO:0007669"/>
    <property type="project" value="UniProtKB-ARBA"/>
</dbReference>
<evidence type="ECO:0000256" key="1">
    <source>
        <dbReference type="ARBA" id="ARBA00000798"/>
    </source>
</evidence>
<feature type="domain" description="PLD phosphodiesterase" evidence="3">
    <location>
        <begin position="110"/>
        <end position="137"/>
    </location>
</feature>
<dbReference type="OrthoDB" id="9814092at2"/>
<dbReference type="AlphaFoldDB" id="A0A370GYI8"/>
<dbReference type="InterPro" id="IPR025202">
    <property type="entry name" value="PLD-like_dom"/>
</dbReference>
<dbReference type="GO" id="GO:0004630">
    <property type="term" value="F:phospholipase D activity"/>
    <property type="evidence" value="ECO:0007669"/>
    <property type="project" value="UniProtKB-EC"/>
</dbReference>
<proteinExistence type="predicted"/>
<name>A0A370GYI8_9COXI</name>
<dbReference type="PROSITE" id="PS50035">
    <property type="entry name" value="PLD"/>
    <property type="match status" value="2"/>
</dbReference>
<dbReference type="PANTHER" id="PTHR43856:SF2">
    <property type="entry name" value="PHOSPHOLIPASE D"/>
    <property type="match status" value="1"/>
</dbReference>
<evidence type="ECO:0000259" key="3">
    <source>
        <dbReference type="PROSITE" id="PS50035"/>
    </source>
</evidence>
<organism evidence="4 5">
    <name type="scientific">Aquicella lusitana</name>
    <dbReference type="NCBI Taxonomy" id="254246"/>
    <lineage>
        <taxon>Bacteria</taxon>
        <taxon>Pseudomonadati</taxon>
        <taxon>Pseudomonadota</taxon>
        <taxon>Gammaproteobacteria</taxon>
        <taxon>Legionellales</taxon>
        <taxon>Coxiellaceae</taxon>
        <taxon>Aquicella</taxon>
    </lineage>
</organism>
<comment type="caution">
    <text evidence="4">The sequence shown here is derived from an EMBL/GenBank/DDBJ whole genome shotgun (WGS) entry which is preliminary data.</text>
</comment>
<sequence length="342" mass="38865">MSIRFAHVCFSFLIFLLTAFPALADQLIVEPDMGRKPIINAIKNTRHTLSLVMYGFTDESLLDALIRQQKQGKTVKVILEEQPYKAENENNKTIRTFNQNEVAWQGHIPPFRLIHQKTLVIDGNKAIVMTFNFTRSAFKNDRNFALIIDDPQRVNEIAATFTSDWNHQPTANHADQLVWSPDNSRKQFLKIISGAKQSLKIYAQTISDYKIVGALAKAARKGVNVQILTSNRLRDKQADYLARAGVVVRRSNRYYIHAKVMIVDNQKAVLGSVNLTRASLDDNRELAVITKDSAVIQQLTATFDQDFRDTEKTHTQNHSGLSLNKAVVRQVIRFIHHSLKSL</sequence>
<protein>
    <submittedName>
        <fullName evidence="4">Phosphatidylserine/phosphatidylglycerophosphate/ cardiolipin synthase-like enzyme</fullName>
    </submittedName>
</protein>
<reference evidence="4 5" key="1">
    <citation type="submission" date="2018-07" db="EMBL/GenBank/DDBJ databases">
        <title>Genomic Encyclopedia of Type Strains, Phase IV (KMG-IV): sequencing the most valuable type-strain genomes for metagenomic binning, comparative biology and taxonomic classification.</title>
        <authorList>
            <person name="Goeker M."/>
        </authorList>
    </citation>
    <scope>NUCLEOTIDE SEQUENCE [LARGE SCALE GENOMIC DNA]</scope>
    <source>
        <strain evidence="4 5">DSM 16500</strain>
    </source>
</reference>
<evidence type="ECO:0000256" key="2">
    <source>
        <dbReference type="SAM" id="SignalP"/>
    </source>
</evidence>
<evidence type="ECO:0000313" key="4">
    <source>
        <dbReference type="EMBL" id="RDI48728.1"/>
    </source>
</evidence>
<evidence type="ECO:0000313" key="5">
    <source>
        <dbReference type="Proteomes" id="UP000254720"/>
    </source>
</evidence>